<proteinExistence type="inferred from homology"/>
<dbReference type="PANTHER" id="PTHR10088:SF5">
    <property type="entry name" value="N-ACETYLMURAMIC ACID 6-PHOSPHATE ETHERASE"/>
    <property type="match status" value="1"/>
</dbReference>
<dbReference type="Pfam" id="PF22645">
    <property type="entry name" value="GKRP_SIS_N"/>
    <property type="match status" value="1"/>
</dbReference>
<dbReference type="EMBL" id="FOHK01000005">
    <property type="protein sequence ID" value="SET24815.1"/>
    <property type="molecule type" value="Genomic_DNA"/>
</dbReference>
<dbReference type="SUPFAM" id="SSF53067">
    <property type="entry name" value="Actin-like ATPase domain"/>
    <property type="match status" value="2"/>
</dbReference>
<dbReference type="GO" id="GO:0097173">
    <property type="term" value="P:N-acetylmuramic acid catabolic process"/>
    <property type="evidence" value="ECO:0007669"/>
    <property type="project" value="UniProtKB-UniPathway"/>
</dbReference>
<comment type="pathway">
    <text evidence="6 13">Amino-sugar metabolism; N-acetylmuramate degradation.</text>
</comment>
<sequence>MSAQYILGIDGGGTKTIACLHHLVSGKRIEDRKGASSLTNDFDGAVATIKEIIDDLLAIEQCKSSDLVVVMGIAGAGNKSQAHKLRRAFNDFPFAALDIVSDATTSLYGANHGRPVAVVAIGTGSVGAYLDSSGKTHIVGGWGFPVGDDGGGAKLGFNAVKVVQDELDNLQQQNSLLTGALLDKLGNDKEAILNWLGNAKPFNFAELAEVVFKLAPRCNVALALVRQHAADVEKLIELTHQAEQLPIVLMGGLAQPTLPYLSKAIQDKCLLPVGSSLDGACLLAQRKVEELNKEKQRIVATKQDKTNVQGTSELLKQLDHMVSEERNAQTMGLDLMSAKDVLAKINAEDKLVPLAVEKCLPEIEQAVEHVVTAFKKGARLIYIGAGTSGRLGILDAVECPPTFSVPSEQVVGLIAGGHQAICKAVEGAEDNELLGVNDLKAINFCKDDVLVGIAASGRTPYVIGALDYARDVGSATVAVTCNPGSEITKHADISIAPLVGPEVLTGSTRLKSGTAQKLVLNMITTTSMIRCGKSYGNLMVDVNASNEKLYARAIRIVMQATDCNEATAKQALELTDYQAKLAILHILTGVEPTHGKALLETHQGFLRAAVESCQK</sequence>
<feature type="active site" description="Proton donor" evidence="13">
    <location>
        <position position="398"/>
    </location>
</feature>
<dbReference type="GO" id="GO:0097175">
    <property type="term" value="P:1,6-anhydro-N-acetyl-beta-muramic acid catabolic process"/>
    <property type="evidence" value="ECO:0007669"/>
    <property type="project" value="UniProtKB-UniRule"/>
</dbReference>
<comment type="function">
    <text evidence="13">Specifically catalyzes the cleavage of the D-lactyl ether substituent of MurNAc 6-phosphate, producing GlcNAc 6-phosphate and D-lactate. Together with AnmK, is also required for the utilization of anhydro-N-acetylmuramic acid (anhMurNAc) either imported from the medium or derived from its own cell wall murein, and thus plays a role in cell wall recycling.</text>
</comment>
<dbReference type="FunFam" id="3.40.50.10490:FF:000014">
    <property type="entry name" value="N-acetylmuramic acid 6-phosphate etherase"/>
    <property type="match status" value="1"/>
</dbReference>
<evidence type="ECO:0000256" key="7">
    <source>
        <dbReference type="ARBA" id="ARBA00060595"/>
    </source>
</evidence>
<dbReference type="Proteomes" id="UP000199308">
    <property type="component" value="Unassembled WGS sequence"/>
</dbReference>
<comment type="pathway">
    <text evidence="4 13">Cell wall biogenesis; peptidoglycan recycling.</text>
</comment>
<name>A0A1I0CZP5_THASX</name>
<dbReference type="Pfam" id="PF20741">
    <property type="entry name" value="GKRP-like_C"/>
    <property type="match status" value="1"/>
</dbReference>
<evidence type="ECO:0000256" key="13">
    <source>
        <dbReference type="HAMAP-Rule" id="MF_00068"/>
    </source>
</evidence>
<dbReference type="STRING" id="349064.SAMN05660429_01378"/>
<dbReference type="SUPFAM" id="SSF53697">
    <property type="entry name" value="SIS domain"/>
    <property type="match status" value="1"/>
</dbReference>
<evidence type="ECO:0000256" key="8">
    <source>
        <dbReference type="ARBA" id="ARBA00061234"/>
    </source>
</evidence>
<evidence type="ECO:0000256" key="2">
    <source>
        <dbReference type="ARBA" id="ARBA00023239"/>
    </source>
</evidence>
<comment type="miscellaneous">
    <text evidence="13">A lyase-type mechanism (elimination/hydration) is suggested for the cleavage of the lactyl ether bond of MurNAc 6-phosphate, with the formation of an alpha,beta-unsaturated aldehyde intermediate with (E)-stereochemistry, followed by the syn addition of water to give product.</text>
</comment>
<feature type="domain" description="SIS" evidence="14">
    <location>
        <begin position="370"/>
        <end position="533"/>
    </location>
</feature>
<dbReference type="FunFam" id="1.10.8.1080:FF:000001">
    <property type="entry name" value="N-acetylmuramic acid 6-phosphate etherase"/>
    <property type="match status" value="1"/>
</dbReference>
<dbReference type="Gene3D" id="1.10.8.1080">
    <property type="match status" value="1"/>
</dbReference>
<evidence type="ECO:0000256" key="5">
    <source>
        <dbReference type="ARBA" id="ARBA00051747"/>
    </source>
</evidence>
<evidence type="ECO:0000256" key="3">
    <source>
        <dbReference type="ARBA" id="ARBA00023277"/>
    </source>
</evidence>
<evidence type="ECO:0000256" key="11">
    <source>
        <dbReference type="ARBA" id="ARBA00077905"/>
    </source>
</evidence>
<dbReference type="CDD" id="cd05007">
    <property type="entry name" value="SIS_Etherase"/>
    <property type="match status" value="1"/>
</dbReference>
<dbReference type="InterPro" id="IPR005486">
    <property type="entry name" value="Glucokinase_regulatory_CS"/>
</dbReference>
<keyword evidence="16" id="KW-1185">Reference proteome</keyword>
<dbReference type="Gene3D" id="3.40.50.10490">
    <property type="entry name" value="Glucose-6-phosphate isomerase like protein, domain 1"/>
    <property type="match status" value="1"/>
</dbReference>
<keyword evidence="2 13" id="KW-0456">Lyase</keyword>
<reference evidence="15 16" key="1">
    <citation type="submission" date="2016-10" db="EMBL/GenBank/DDBJ databases">
        <authorList>
            <person name="de Groot N.N."/>
        </authorList>
    </citation>
    <scope>NUCLEOTIDE SEQUENCE [LARGE SCALE GENOMIC DNA]</scope>
    <source>
        <strain evidence="15 16">DSM 19706</strain>
    </source>
</reference>
<dbReference type="EC" id="4.2.1.126" evidence="9 13"/>
<protein>
    <recommendedName>
        <fullName evidence="10 13">N-acetylmuramic acid 6-phosphate etherase</fullName>
        <shortName evidence="13">MurNAc-6-P etherase</shortName>
        <ecNumber evidence="9 13">4.2.1.126</ecNumber>
    </recommendedName>
    <alternativeName>
        <fullName evidence="12 13">N-acetylmuramic acid 6-phosphate hydrolase</fullName>
    </alternativeName>
    <alternativeName>
        <fullName evidence="11 13">N-acetylmuramic acid 6-phosphate lyase</fullName>
    </alternativeName>
</protein>
<evidence type="ECO:0000256" key="10">
    <source>
        <dbReference type="ARBA" id="ARBA00070061"/>
    </source>
</evidence>
<evidence type="ECO:0000313" key="16">
    <source>
        <dbReference type="Proteomes" id="UP000199308"/>
    </source>
</evidence>
<dbReference type="GO" id="GO:0046348">
    <property type="term" value="P:amino sugar catabolic process"/>
    <property type="evidence" value="ECO:0007669"/>
    <property type="project" value="InterPro"/>
</dbReference>
<dbReference type="InterPro" id="IPR040190">
    <property type="entry name" value="MURQ/GCKR"/>
</dbReference>
<dbReference type="PROSITE" id="PS51464">
    <property type="entry name" value="SIS"/>
    <property type="match status" value="1"/>
</dbReference>
<dbReference type="InterPro" id="IPR046348">
    <property type="entry name" value="SIS_dom_sf"/>
</dbReference>
<dbReference type="InterPro" id="IPR001347">
    <property type="entry name" value="SIS_dom"/>
</dbReference>
<comment type="subunit">
    <text evidence="1 13">Homodimer.</text>
</comment>
<comment type="pathway">
    <text evidence="7 13">Amino-sugar metabolism; 1,6-anhydro-N-acetylmuramate degradation.</text>
</comment>
<dbReference type="InterPro" id="IPR043129">
    <property type="entry name" value="ATPase_NBD"/>
</dbReference>
<dbReference type="PANTHER" id="PTHR10088">
    <property type="entry name" value="GLUCOKINASE REGULATORY PROTEIN"/>
    <property type="match status" value="1"/>
</dbReference>
<organism evidence="15 16">
    <name type="scientific">Thalassotalea agarivorans</name>
    <name type="common">Thalassomonas agarivorans</name>
    <dbReference type="NCBI Taxonomy" id="349064"/>
    <lineage>
        <taxon>Bacteria</taxon>
        <taxon>Pseudomonadati</taxon>
        <taxon>Pseudomonadota</taxon>
        <taxon>Gammaproteobacteria</taxon>
        <taxon>Alteromonadales</taxon>
        <taxon>Colwelliaceae</taxon>
        <taxon>Thalassotalea</taxon>
    </lineage>
</organism>
<dbReference type="NCBIfam" id="NF003915">
    <property type="entry name" value="PRK05441.1"/>
    <property type="match status" value="1"/>
</dbReference>
<dbReference type="GO" id="GO:0097367">
    <property type="term" value="F:carbohydrate derivative binding"/>
    <property type="evidence" value="ECO:0007669"/>
    <property type="project" value="InterPro"/>
</dbReference>
<dbReference type="UniPathway" id="UPA00544"/>
<feature type="active site" evidence="13">
    <location>
        <position position="429"/>
    </location>
</feature>
<dbReference type="NCBIfam" id="NF009222">
    <property type="entry name" value="PRK12570.1"/>
    <property type="match status" value="1"/>
</dbReference>
<dbReference type="NCBIfam" id="TIGR00274">
    <property type="entry name" value="N-acetylmuramic acid 6-phosphate etherase"/>
    <property type="match status" value="1"/>
</dbReference>
<dbReference type="HAMAP" id="MF_00068">
    <property type="entry name" value="MurQ"/>
    <property type="match status" value="1"/>
</dbReference>
<evidence type="ECO:0000256" key="6">
    <source>
        <dbReference type="ARBA" id="ARBA00060532"/>
    </source>
</evidence>
<dbReference type="GO" id="GO:0016835">
    <property type="term" value="F:carbon-oxygen lyase activity"/>
    <property type="evidence" value="ECO:0007669"/>
    <property type="project" value="UniProtKB-UniRule"/>
</dbReference>
<gene>
    <name evidence="13" type="primary">murQ</name>
    <name evidence="15" type="ORF">SAMN05660429_01378</name>
</gene>
<evidence type="ECO:0000256" key="4">
    <source>
        <dbReference type="ARBA" id="ARBA00037880"/>
    </source>
</evidence>
<dbReference type="UniPathway" id="UPA00342"/>
<accession>A0A1I0CZP5</accession>
<keyword evidence="3 13" id="KW-0119">Carbohydrate metabolism</keyword>
<evidence type="ECO:0000259" key="14">
    <source>
        <dbReference type="PROSITE" id="PS51464"/>
    </source>
</evidence>
<dbReference type="Pfam" id="PF01869">
    <property type="entry name" value="BcrAD_BadFG"/>
    <property type="match status" value="1"/>
</dbReference>
<evidence type="ECO:0000256" key="9">
    <source>
        <dbReference type="ARBA" id="ARBA00067056"/>
    </source>
</evidence>
<comment type="catalytic activity">
    <reaction evidence="5 13">
        <text>N-acetyl-D-muramate 6-phosphate + H2O = N-acetyl-D-glucosamine 6-phosphate + (R)-lactate</text>
        <dbReference type="Rhea" id="RHEA:26410"/>
        <dbReference type="ChEBI" id="CHEBI:15377"/>
        <dbReference type="ChEBI" id="CHEBI:16004"/>
        <dbReference type="ChEBI" id="CHEBI:57513"/>
        <dbReference type="ChEBI" id="CHEBI:58722"/>
        <dbReference type="EC" id="4.2.1.126"/>
    </reaction>
</comment>
<dbReference type="CDD" id="cd24082">
    <property type="entry name" value="ASKHA_NBD_GspK-like"/>
    <property type="match status" value="1"/>
</dbReference>
<dbReference type="AlphaFoldDB" id="A0A1I0CZP5"/>
<comment type="similarity">
    <text evidence="8 13">Belongs to the GCKR-like family. MurNAc-6-P etherase subfamily.</text>
</comment>
<dbReference type="Gene3D" id="3.30.420.40">
    <property type="match status" value="2"/>
</dbReference>
<dbReference type="GO" id="GO:0009254">
    <property type="term" value="P:peptidoglycan turnover"/>
    <property type="evidence" value="ECO:0007669"/>
    <property type="project" value="UniProtKB-UniRule"/>
</dbReference>
<evidence type="ECO:0000256" key="12">
    <source>
        <dbReference type="ARBA" id="ARBA00084049"/>
    </source>
</evidence>
<dbReference type="UniPathway" id="UPA00343"/>
<dbReference type="InterPro" id="IPR002731">
    <property type="entry name" value="ATPase_BadF"/>
</dbReference>
<dbReference type="InterPro" id="IPR005488">
    <property type="entry name" value="Etherase_MurQ"/>
</dbReference>
<evidence type="ECO:0000256" key="1">
    <source>
        <dbReference type="ARBA" id="ARBA00011738"/>
    </source>
</evidence>
<dbReference type="PROSITE" id="PS01272">
    <property type="entry name" value="GCKR"/>
    <property type="match status" value="1"/>
</dbReference>
<evidence type="ECO:0000313" key="15">
    <source>
        <dbReference type="EMBL" id="SET24815.1"/>
    </source>
</evidence>
<dbReference type="GO" id="GO:0016803">
    <property type="term" value="F:ether hydrolase activity"/>
    <property type="evidence" value="ECO:0007669"/>
    <property type="project" value="TreeGrafter"/>
</dbReference>